<organism evidence="2 3">
    <name type="scientific">Actinospica durhamensis</name>
    <dbReference type="NCBI Taxonomy" id="1508375"/>
    <lineage>
        <taxon>Bacteria</taxon>
        <taxon>Bacillati</taxon>
        <taxon>Actinomycetota</taxon>
        <taxon>Actinomycetes</taxon>
        <taxon>Catenulisporales</taxon>
        <taxon>Actinospicaceae</taxon>
        <taxon>Actinospica</taxon>
    </lineage>
</organism>
<name>A0A941IMQ2_9ACTN</name>
<dbReference type="Proteomes" id="UP000675781">
    <property type="component" value="Unassembled WGS sequence"/>
</dbReference>
<reference evidence="2" key="1">
    <citation type="submission" date="2021-04" db="EMBL/GenBank/DDBJ databases">
        <title>Genome based classification of Actinospica acidithermotolerans sp. nov., an actinobacterium isolated from an Indonesian hot spring.</title>
        <authorList>
            <person name="Kusuma A.B."/>
            <person name="Putra K.E."/>
            <person name="Nafisah S."/>
            <person name="Loh J."/>
            <person name="Nouioui I."/>
            <person name="Goodfellow M."/>
        </authorList>
    </citation>
    <scope>NUCLEOTIDE SEQUENCE</scope>
    <source>
        <strain evidence="2">CSCA 57</strain>
    </source>
</reference>
<keyword evidence="3" id="KW-1185">Reference proteome</keyword>
<comment type="caution">
    <text evidence="2">The sequence shown here is derived from an EMBL/GenBank/DDBJ whole genome shotgun (WGS) entry which is preliminary data.</text>
</comment>
<evidence type="ECO:0000313" key="2">
    <source>
        <dbReference type="EMBL" id="MBR7834450.1"/>
    </source>
</evidence>
<evidence type="ECO:0000313" key="3">
    <source>
        <dbReference type="Proteomes" id="UP000675781"/>
    </source>
</evidence>
<dbReference type="EMBL" id="JAGSOG010000059">
    <property type="protein sequence ID" value="MBR7834450.1"/>
    <property type="molecule type" value="Genomic_DNA"/>
</dbReference>
<accession>A0A941IMQ2</accession>
<dbReference type="AlphaFoldDB" id="A0A941IMQ2"/>
<gene>
    <name evidence="2" type="ORF">KDL01_14340</name>
</gene>
<evidence type="ECO:0000256" key="1">
    <source>
        <dbReference type="SAM" id="MobiDB-lite"/>
    </source>
</evidence>
<protein>
    <submittedName>
        <fullName evidence="2">Uncharacterized protein</fullName>
    </submittedName>
</protein>
<proteinExistence type="predicted"/>
<feature type="region of interest" description="Disordered" evidence="1">
    <location>
        <begin position="136"/>
        <end position="168"/>
    </location>
</feature>
<dbReference type="RefSeq" id="WP_212528970.1">
    <property type="nucleotide sequence ID" value="NZ_JAGSOG010000059.1"/>
</dbReference>
<feature type="compositionally biased region" description="Low complexity" evidence="1">
    <location>
        <begin position="152"/>
        <end position="161"/>
    </location>
</feature>
<sequence>MAENIGNIDDRLVGYWSSLEFSYGVMEATDVGFLADGRGWSAVYNAVGLCVTRFRWSCPEPGLLELRSEWLVEGDSVAQPGPPVFATTQPPEAWVEVTLHHYAFGREAPSPGAEPVPALLLQEHIDFAYVLAPGSREITPEDDPSHHVLPYAESASASASEPEPETER</sequence>